<organism evidence="4 5">
    <name type="scientific">Fulvivirga sediminis</name>
    <dbReference type="NCBI Taxonomy" id="2803949"/>
    <lineage>
        <taxon>Bacteria</taxon>
        <taxon>Pseudomonadati</taxon>
        <taxon>Bacteroidota</taxon>
        <taxon>Cytophagia</taxon>
        <taxon>Cytophagales</taxon>
        <taxon>Fulvivirgaceae</taxon>
        <taxon>Fulvivirga</taxon>
    </lineage>
</organism>
<dbReference type="InterPro" id="IPR021255">
    <property type="entry name" value="DUF2807"/>
</dbReference>
<proteinExistence type="predicted"/>
<dbReference type="PANTHER" id="PTHR39200">
    <property type="entry name" value="HYPOTHETICAL EXPORTED PROTEIN"/>
    <property type="match status" value="1"/>
</dbReference>
<evidence type="ECO:0000313" key="5">
    <source>
        <dbReference type="Proteomes" id="UP000659388"/>
    </source>
</evidence>
<dbReference type="PANTHER" id="PTHR39200:SF1">
    <property type="entry name" value="AUTO-TRANSPORTER ADHESIN HEAD GIN DOMAIN-CONTAINING PROTEIN-RELATED"/>
    <property type="match status" value="1"/>
</dbReference>
<dbReference type="EMBL" id="JAESIY010000005">
    <property type="protein sequence ID" value="MBL3656498.1"/>
    <property type="molecule type" value="Genomic_DNA"/>
</dbReference>
<evidence type="ECO:0000256" key="1">
    <source>
        <dbReference type="SAM" id="MobiDB-lite"/>
    </source>
</evidence>
<protein>
    <submittedName>
        <fullName evidence="4">DUF2807 domain-containing protein</fullName>
    </submittedName>
</protein>
<comment type="caution">
    <text evidence="4">The sequence shown here is derived from an EMBL/GenBank/DDBJ whole genome shotgun (WGS) entry which is preliminary data.</text>
</comment>
<keyword evidence="5" id="KW-1185">Reference proteome</keyword>
<keyword evidence="2" id="KW-0732">Signal</keyword>
<feature type="signal peptide" evidence="2">
    <location>
        <begin position="1"/>
        <end position="19"/>
    </location>
</feature>
<dbReference type="RefSeq" id="WP_202244291.1">
    <property type="nucleotide sequence ID" value="NZ_JAESIY010000005.1"/>
</dbReference>
<name>A0A937JYK0_9BACT</name>
<feature type="domain" description="Putative auto-transporter adhesin head GIN" evidence="3">
    <location>
        <begin position="29"/>
        <end position="212"/>
    </location>
</feature>
<dbReference type="AlphaFoldDB" id="A0A937JYK0"/>
<reference evidence="4" key="1">
    <citation type="submission" date="2021-01" db="EMBL/GenBank/DDBJ databases">
        <title>Fulvivirga kasyanovii gen. nov., sp nov., a novel member of the phylum Bacteroidetes isolated from seawater in a mussel farm.</title>
        <authorList>
            <person name="Zhao L.-H."/>
            <person name="Wang Z.-J."/>
        </authorList>
    </citation>
    <scope>NUCLEOTIDE SEQUENCE</scope>
    <source>
        <strain evidence="4">2943</strain>
    </source>
</reference>
<feature type="region of interest" description="Disordered" evidence="1">
    <location>
        <begin position="209"/>
        <end position="228"/>
    </location>
</feature>
<accession>A0A937JYK0</accession>
<dbReference type="Pfam" id="PF10988">
    <property type="entry name" value="DUF2807"/>
    <property type="match status" value="1"/>
</dbReference>
<sequence>MKTIYTLLLLIAASSFSFGQKTENRSVSDFSEIVMNTSGSIYLSQGNSYQVTVEGDEGEIENLITEVKGNRLVIKRKKSFPLHNVNSKVKINITLPKLETIDVSSSGKIHGQNKFTTDNLQIGISGSGKVELEAESKELDLSISGSGKMTISGTANKVSAQVSGSGHITSTDLETKECRVNISGSGGCEVNVTESLNASVSGSGSIKYKGNPGKVKTNTSGSGRVRKI</sequence>
<evidence type="ECO:0000313" key="4">
    <source>
        <dbReference type="EMBL" id="MBL3656498.1"/>
    </source>
</evidence>
<evidence type="ECO:0000259" key="3">
    <source>
        <dbReference type="Pfam" id="PF10988"/>
    </source>
</evidence>
<gene>
    <name evidence="4" type="ORF">JL102_10175</name>
</gene>
<feature type="chain" id="PRO_5036747931" evidence="2">
    <location>
        <begin position="20"/>
        <end position="228"/>
    </location>
</feature>
<evidence type="ECO:0000256" key="2">
    <source>
        <dbReference type="SAM" id="SignalP"/>
    </source>
</evidence>
<dbReference type="Proteomes" id="UP000659388">
    <property type="component" value="Unassembled WGS sequence"/>
</dbReference>
<dbReference type="Gene3D" id="2.160.20.120">
    <property type="match status" value="1"/>
</dbReference>